<keyword evidence="3" id="KW-1185">Reference proteome</keyword>
<feature type="transmembrane region" description="Helical" evidence="1">
    <location>
        <begin position="42"/>
        <end position="60"/>
    </location>
</feature>
<sequence length="331" mass="36264">MVAGLRTLYRKGRDKWLFQLHDSEPGTVTLGMRRVFIVPTRPGLAFVGLLLVMLVGALNYSLGLGFALTFFTGACAVADMYLTAKNLALLRLSPGRAQPVFAGEEAQFELHLHNRTTLDRYAVWLGFQADGEPRQATDILAGGDSAVRLSTPTLQRGWLPAPRVRLVTRFPLGLFRAWSYWRPDAKVLVYPAPETPAQPLPSSGAASEDGHGTVGLDNFAGIRSYQAGDPMRHLAWRQIARHDPALGGQLVTKHFEGGAVAELSLDFAALPVQLDLEMKLSRMTRWVLEAEQRALPYSFHLAQHEYGPALGDAHQAACLRALALFGKEGQA</sequence>
<gene>
    <name evidence="2" type="ORF">GW587_26395</name>
</gene>
<dbReference type="PANTHER" id="PTHR34351">
    <property type="entry name" value="SLR1927 PROTEIN-RELATED"/>
    <property type="match status" value="1"/>
</dbReference>
<organism evidence="2 3">
    <name type="scientific">Duganella aceris</name>
    <dbReference type="NCBI Taxonomy" id="2703883"/>
    <lineage>
        <taxon>Bacteria</taxon>
        <taxon>Pseudomonadati</taxon>
        <taxon>Pseudomonadota</taxon>
        <taxon>Betaproteobacteria</taxon>
        <taxon>Burkholderiales</taxon>
        <taxon>Oxalobacteraceae</taxon>
        <taxon>Telluria group</taxon>
        <taxon>Duganella</taxon>
    </lineage>
</organism>
<accession>A0ABX0FSV8</accession>
<name>A0ABX0FSV8_9BURK</name>
<keyword evidence="1" id="KW-1133">Transmembrane helix</keyword>
<dbReference type="Proteomes" id="UP000666369">
    <property type="component" value="Unassembled WGS sequence"/>
</dbReference>
<dbReference type="EMBL" id="JAADJT010000014">
    <property type="protein sequence ID" value="NGZ87777.1"/>
    <property type="molecule type" value="Genomic_DNA"/>
</dbReference>
<protein>
    <submittedName>
        <fullName evidence="2">DUF58 domain-containing protein</fullName>
    </submittedName>
</protein>
<proteinExistence type="predicted"/>
<dbReference type="PANTHER" id="PTHR34351:SF1">
    <property type="entry name" value="SLR1927 PROTEIN"/>
    <property type="match status" value="1"/>
</dbReference>
<evidence type="ECO:0000313" key="3">
    <source>
        <dbReference type="Proteomes" id="UP000666369"/>
    </source>
</evidence>
<dbReference type="RefSeq" id="WP_166107895.1">
    <property type="nucleotide sequence ID" value="NZ_JAADJT010000014.1"/>
</dbReference>
<reference evidence="3" key="1">
    <citation type="submission" date="2023-07" db="EMBL/GenBank/DDBJ databases">
        <title>Duganella aceri sp. nov., isolated from tree sap.</title>
        <authorList>
            <person name="Kim I.S."/>
        </authorList>
    </citation>
    <scope>NUCLEOTIDE SEQUENCE [LARGE SCALE GENOMIC DNA]</scope>
    <source>
        <strain evidence="3">SAP-35</strain>
    </source>
</reference>
<keyword evidence="1" id="KW-0472">Membrane</keyword>
<keyword evidence="1" id="KW-0812">Transmembrane</keyword>
<evidence type="ECO:0000313" key="2">
    <source>
        <dbReference type="EMBL" id="NGZ87777.1"/>
    </source>
</evidence>
<comment type="caution">
    <text evidence="2">The sequence shown here is derived from an EMBL/GenBank/DDBJ whole genome shotgun (WGS) entry which is preliminary data.</text>
</comment>
<evidence type="ECO:0000256" key="1">
    <source>
        <dbReference type="SAM" id="Phobius"/>
    </source>
</evidence>